<dbReference type="SMART" id="SM00257">
    <property type="entry name" value="LysM"/>
    <property type="match status" value="2"/>
</dbReference>
<accession>A0ABW2RS20</accession>
<feature type="region of interest" description="Disordered" evidence="1">
    <location>
        <begin position="22"/>
        <end position="75"/>
    </location>
</feature>
<dbReference type="PANTHER" id="PTHR33734">
    <property type="entry name" value="LYSM DOMAIN-CONTAINING GPI-ANCHORED PROTEIN 2"/>
    <property type="match status" value="1"/>
</dbReference>
<feature type="domain" description="LysM" evidence="2">
    <location>
        <begin position="136"/>
        <end position="181"/>
    </location>
</feature>
<comment type="caution">
    <text evidence="3">The sequence shown here is derived from an EMBL/GenBank/DDBJ whole genome shotgun (WGS) entry which is preliminary data.</text>
</comment>
<dbReference type="CDD" id="cd00118">
    <property type="entry name" value="LysM"/>
    <property type="match status" value="2"/>
</dbReference>
<dbReference type="Gene3D" id="3.10.350.10">
    <property type="entry name" value="LysM domain"/>
    <property type="match status" value="2"/>
</dbReference>
<evidence type="ECO:0000259" key="2">
    <source>
        <dbReference type="PROSITE" id="PS51782"/>
    </source>
</evidence>
<keyword evidence="4" id="KW-1185">Reference proteome</keyword>
<feature type="domain" description="LysM" evidence="2">
    <location>
        <begin position="77"/>
        <end position="121"/>
    </location>
</feature>
<protein>
    <submittedName>
        <fullName evidence="3">LysM peptidoglycan-binding domain-containing protein</fullName>
    </submittedName>
</protein>
<dbReference type="PANTHER" id="PTHR33734:SF22">
    <property type="entry name" value="MEMBRANE-BOUND LYTIC MUREIN TRANSGLYCOSYLASE D"/>
    <property type="match status" value="1"/>
</dbReference>
<feature type="compositionally biased region" description="Low complexity" evidence="1">
    <location>
        <begin position="27"/>
        <end position="66"/>
    </location>
</feature>
<reference evidence="4" key="1">
    <citation type="journal article" date="2019" name="Int. J. Syst. Evol. Microbiol.">
        <title>The Global Catalogue of Microorganisms (GCM) 10K type strain sequencing project: providing services to taxonomists for standard genome sequencing and annotation.</title>
        <authorList>
            <consortium name="The Broad Institute Genomics Platform"/>
            <consortium name="The Broad Institute Genome Sequencing Center for Infectious Disease"/>
            <person name="Wu L."/>
            <person name="Ma J."/>
        </authorList>
    </citation>
    <scope>NUCLEOTIDE SEQUENCE [LARGE SCALE GENOMIC DNA]</scope>
    <source>
        <strain evidence="4">ICMP 19430</strain>
    </source>
</reference>
<dbReference type="PROSITE" id="PS51782">
    <property type="entry name" value="LYSM"/>
    <property type="match status" value="2"/>
</dbReference>
<organism evidence="3 4">
    <name type="scientific">Rhodococcus daqingensis</name>
    <dbReference type="NCBI Taxonomy" id="2479363"/>
    <lineage>
        <taxon>Bacteria</taxon>
        <taxon>Bacillati</taxon>
        <taxon>Actinomycetota</taxon>
        <taxon>Actinomycetes</taxon>
        <taxon>Mycobacteriales</taxon>
        <taxon>Nocardiaceae</taxon>
        <taxon>Rhodococcus</taxon>
    </lineage>
</organism>
<evidence type="ECO:0000256" key="1">
    <source>
        <dbReference type="SAM" id="MobiDB-lite"/>
    </source>
</evidence>
<gene>
    <name evidence="3" type="ORF">ACFQS9_00265</name>
</gene>
<dbReference type="PROSITE" id="PS51257">
    <property type="entry name" value="PROKAR_LIPOPROTEIN"/>
    <property type="match status" value="1"/>
</dbReference>
<dbReference type="Pfam" id="PF01476">
    <property type="entry name" value="LysM"/>
    <property type="match status" value="2"/>
</dbReference>
<proteinExistence type="predicted"/>
<sequence length="283" mass="28378">MNRIGWVGALAVTVSLVGGCSSGGEGSAVAEPSTAVPSSSVPDVPVTSVEPEVPITSAAPITTTAPPTTPPPGPNPTRYTVASGDTLSGIAARFGIPLGALLQANGLTVGSVIHPGQVLDVSGKPGPDPGRPPGTRTYVVEPGGSLSDVALRFGGDVGEILRLNGFPSVDTVIYPGQVLIVPDKPGVGPYFPGAGGNPPPPQPEVPDVTCGQFSIGSTPFNLVAVSTPAGRVGCGEAFTVMEEFVATPGAPGQAATVRGWDCHPRENNFPECTKDGLLMFGAP</sequence>
<dbReference type="InterPro" id="IPR018392">
    <property type="entry name" value="LysM"/>
</dbReference>
<dbReference type="InterPro" id="IPR036779">
    <property type="entry name" value="LysM_dom_sf"/>
</dbReference>
<dbReference type="RefSeq" id="WP_378400356.1">
    <property type="nucleotide sequence ID" value="NZ_JBHTCS010000001.1"/>
</dbReference>
<name>A0ABW2RS20_9NOCA</name>
<dbReference type="EMBL" id="JBHTCS010000001">
    <property type="protein sequence ID" value="MFC7446314.1"/>
    <property type="molecule type" value="Genomic_DNA"/>
</dbReference>
<evidence type="ECO:0000313" key="3">
    <source>
        <dbReference type="EMBL" id="MFC7446314.1"/>
    </source>
</evidence>
<dbReference type="Proteomes" id="UP001596484">
    <property type="component" value="Unassembled WGS sequence"/>
</dbReference>
<dbReference type="SUPFAM" id="SSF54106">
    <property type="entry name" value="LysM domain"/>
    <property type="match status" value="2"/>
</dbReference>
<evidence type="ECO:0000313" key="4">
    <source>
        <dbReference type="Proteomes" id="UP001596484"/>
    </source>
</evidence>